<evidence type="ECO:0000313" key="1">
    <source>
        <dbReference type="Proteomes" id="UP000694863"/>
    </source>
</evidence>
<evidence type="ECO:0000313" key="2">
    <source>
        <dbReference type="RefSeq" id="XP_045152096.1"/>
    </source>
</evidence>
<reference evidence="2" key="1">
    <citation type="submission" date="2025-08" db="UniProtKB">
        <authorList>
            <consortium name="RefSeq"/>
        </authorList>
    </citation>
    <scope>IDENTIFICATION</scope>
</reference>
<gene>
    <name evidence="2" type="primary">TCF4</name>
</gene>
<proteinExistence type="predicted"/>
<name>A0AC55DK26_ECHTE</name>
<accession>A0AC55DK26</accession>
<dbReference type="RefSeq" id="XP_045152096.1">
    <property type="nucleotide sequence ID" value="XM_045296161.1"/>
</dbReference>
<organism evidence="1 2">
    <name type="scientific">Echinops telfairi</name>
    <name type="common">Lesser hedgehog tenrec</name>
    <dbReference type="NCBI Taxonomy" id="9371"/>
    <lineage>
        <taxon>Eukaryota</taxon>
        <taxon>Metazoa</taxon>
        <taxon>Chordata</taxon>
        <taxon>Craniata</taxon>
        <taxon>Vertebrata</taxon>
        <taxon>Euteleostomi</taxon>
        <taxon>Mammalia</taxon>
        <taxon>Eutheria</taxon>
        <taxon>Afrotheria</taxon>
        <taxon>Tenrecidae</taxon>
        <taxon>Tenrecinae</taxon>
        <taxon>Echinops</taxon>
    </lineage>
</organism>
<dbReference type="Proteomes" id="UP000694863">
    <property type="component" value="Unplaced"/>
</dbReference>
<sequence length="611" mass="65128">MHHQQRMAALGTDKELSDLLDFSAMFSPPVSSGKNGPTSLASGHFTGSNVEDRSSSGSWGNGGHPSPSRNYGDGTPYDHMTSRDLGSHDNLSPPFVNSRIQGKTERGSYSSYGRESNLQGCHQVYAPSASTADYNRDSPGYPSSKPAASTFPSSFFMQDGHHSSDPWSSSSGMNQPGYGGMLGNSSHIPQSSSYCSLHPHERLTYPPHSSADINSSLPPMSTFHRSGTNHYSASSCTPPANGTDSIMANRGSGAAGGSQTGDALGKALASIYSPDHTNNSFSSNPSTPVGSPPSLSAGTAVWSRNGGQASSSPNYEGPLHSLQSRIEDRLERLDDAIHVLRNHAVGPSTAMPGGHGDMHGIIGPSHNGAMGGLGSGYGTGLLSANRHSLMVGAHREDGVALRGSHSLVPNQVPVPQLPVQSATSPDLNPPQDPYRGMPPGLQGQSVSSGSSEIKSDDEGDENLQDTKSSEDKKLDDDKKDIKSITRSRSSNNDDEDLTPEQKAEREKERRMANNARERLRVRDINEAFKELGRMVQLHLKSDKPQTKLLILHQAVAVILSLEQQVRERNLNPKAACLKRREEEKVSSEPPPLSLAGPHPGMGDASNHMGQM</sequence>
<keyword evidence="1" id="KW-1185">Reference proteome</keyword>
<protein>
    <submittedName>
        <fullName evidence="2">Transcription factor 4 isoform X8</fullName>
    </submittedName>
</protein>